<dbReference type="Proteomes" id="UP000298663">
    <property type="component" value="Unassembled WGS sequence"/>
</dbReference>
<dbReference type="AlphaFoldDB" id="A0A4U5NWL6"/>
<evidence type="ECO:0000313" key="2">
    <source>
        <dbReference type="EMBL" id="TKR87987.1"/>
    </source>
</evidence>
<feature type="transmembrane region" description="Helical" evidence="1">
    <location>
        <begin position="47"/>
        <end position="67"/>
    </location>
</feature>
<organism evidence="2 3">
    <name type="scientific">Steinernema carpocapsae</name>
    <name type="common">Entomopathogenic nematode</name>
    <dbReference type="NCBI Taxonomy" id="34508"/>
    <lineage>
        <taxon>Eukaryota</taxon>
        <taxon>Metazoa</taxon>
        <taxon>Ecdysozoa</taxon>
        <taxon>Nematoda</taxon>
        <taxon>Chromadorea</taxon>
        <taxon>Rhabditida</taxon>
        <taxon>Tylenchina</taxon>
        <taxon>Panagrolaimomorpha</taxon>
        <taxon>Strongyloidoidea</taxon>
        <taxon>Steinernematidae</taxon>
        <taxon>Steinernema</taxon>
    </lineage>
</organism>
<feature type="transmembrane region" description="Helical" evidence="1">
    <location>
        <begin position="190"/>
        <end position="208"/>
    </location>
</feature>
<feature type="transmembrane region" description="Helical" evidence="1">
    <location>
        <begin position="12"/>
        <end position="35"/>
    </location>
</feature>
<keyword evidence="1" id="KW-1133">Transmembrane helix</keyword>
<evidence type="ECO:0000256" key="1">
    <source>
        <dbReference type="SAM" id="Phobius"/>
    </source>
</evidence>
<keyword evidence="1" id="KW-0472">Membrane</keyword>
<feature type="transmembrane region" description="Helical" evidence="1">
    <location>
        <begin position="130"/>
        <end position="154"/>
    </location>
</feature>
<feature type="transmembrane region" description="Helical" evidence="1">
    <location>
        <begin position="79"/>
        <end position="98"/>
    </location>
</feature>
<comment type="caution">
    <text evidence="2">The sequence shown here is derived from an EMBL/GenBank/DDBJ whole genome shotgun (WGS) entry which is preliminary data.</text>
</comment>
<reference evidence="2 3" key="1">
    <citation type="journal article" date="2015" name="Genome Biol.">
        <title>Comparative genomics of Steinernema reveals deeply conserved gene regulatory networks.</title>
        <authorList>
            <person name="Dillman A.R."/>
            <person name="Macchietto M."/>
            <person name="Porter C.F."/>
            <person name="Rogers A."/>
            <person name="Williams B."/>
            <person name="Antoshechkin I."/>
            <person name="Lee M.M."/>
            <person name="Goodwin Z."/>
            <person name="Lu X."/>
            <person name="Lewis E.E."/>
            <person name="Goodrich-Blair H."/>
            <person name="Stock S.P."/>
            <person name="Adams B.J."/>
            <person name="Sternberg P.W."/>
            <person name="Mortazavi A."/>
        </authorList>
    </citation>
    <scope>NUCLEOTIDE SEQUENCE [LARGE SCALE GENOMIC DNA]</scope>
    <source>
        <strain evidence="2 3">ALL</strain>
    </source>
</reference>
<feature type="transmembrane region" description="Helical" evidence="1">
    <location>
        <begin position="104"/>
        <end position="123"/>
    </location>
</feature>
<evidence type="ECO:0000313" key="3">
    <source>
        <dbReference type="Proteomes" id="UP000298663"/>
    </source>
</evidence>
<sequence>MAYLLPPQTYFVILTVLTILVILITSFTVVIVFFNTPPSLKQFSFCHYNTVTWLTTSALFVCIFDRFNPIILDSAKTLCLVNFPVISLLISPTAVASITTLFRFNVHTSILLIVVFLLWKSFWTSRKRNFYCFLTIGVFLHSLVTSFFACLTYLSVTPWESVNTTLLQYSGYSANITRCFKLHRFPPVNIGIVSCSGLVTFLVISGILKKVKNPP</sequence>
<accession>A0A4U5NWL6</accession>
<reference evidence="2 3" key="2">
    <citation type="journal article" date="2019" name="G3 (Bethesda)">
        <title>Hybrid Assembly of the Genome of the Entomopathogenic Nematode Steinernema carpocapsae Identifies the X-Chromosome.</title>
        <authorList>
            <person name="Serra L."/>
            <person name="Macchietto M."/>
            <person name="Macias-Munoz A."/>
            <person name="McGill C.J."/>
            <person name="Rodriguez I.M."/>
            <person name="Rodriguez B."/>
            <person name="Murad R."/>
            <person name="Mortazavi A."/>
        </authorList>
    </citation>
    <scope>NUCLEOTIDE SEQUENCE [LARGE SCALE GENOMIC DNA]</scope>
    <source>
        <strain evidence="2 3">ALL</strain>
    </source>
</reference>
<proteinExistence type="predicted"/>
<gene>
    <name evidence="2" type="ORF">L596_012301</name>
</gene>
<dbReference type="EMBL" id="AZBU02000003">
    <property type="protein sequence ID" value="TKR87987.1"/>
    <property type="molecule type" value="Genomic_DNA"/>
</dbReference>
<protein>
    <submittedName>
        <fullName evidence="2">Uncharacterized protein</fullName>
    </submittedName>
</protein>
<keyword evidence="1" id="KW-0812">Transmembrane</keyword>
<keyword evidence="3" id="KW-1185">Reference proteome</keyword>
<name>A0A4U5NWL6_STECR</name>